<dbReference type="InterPro" id="IPR036388">
    <property type="entry name" value="WH-like_DNA-bd_sf"/>
</dbReference>
<dbReference type="AlphaFoldDB" id="A0A060HBN8"/>
<proteinExistence type="inferred from homology"/>
<evidence type="ECO:0000256" key="1">
    <source>
        <dbReference type="ARBA" id="ARBA00009437"/>
    </source>
</evidence>
<evidence type="ECO:0000256" key="4">
    <source>
        <dbReference type="ARBA" id="ARBA00023163"/>
    </source>
</evidence>
<organism evidence="7 8">
    <name type="scientific">Xylella fastidiosa subsp. sandyi Ann-1</name>
    <dbReference type="NCBI Taxonomy" id="155920"/>
    <lineage>
        <taxon>Bacteria</taxon>
        <taxon>Pseudomonadati</taxon>
        <taxon>Pseudomonadota</taxon>
        <taxon>Gammaproteobacteria</taxon>
        <taxon>Lysobacterales</taxon>
        <taxon>Lysobacteraceae</taxon>
        <taxon>Xylella</taxon>
    </lineage>
</organism>
<dbReference type="NCBIfam" id="NF009325">
    <property type="entry name" value="PRK12680.1"/>
    <property type="match status" value="1"/>
</dbReference>
<dbReference type="PROSITE" id="PS50931">
    <property type="entry name" value="HTH_LYSR"/>
    <property type="match status" value="1"/>
</dbReference>
<feature type="domain" description="HTH lysR-type" evidence="6">
    <location>
        <begin position="17"/>
        <end position="75"/>
    </location>
</feature>
<accession>A0A060HBN8</accession>
<dbReference type="HOGENOM" id="CLU_039613_6_2_6"/>
<protein>
    <submittedName>
        <fullName evidence="7">LysR family transcriptional regulator</fullName>
    </submittedName>
</protein>
<dbReference type="PANTHER" id="PTHR30126:SF6">
    <property type="entry name" value="HTH-TYPE TRANSCRIPTIONAL REGULATOR CYSB-RELATED"/>
    <property type="match status" value="1"/>
</dbReference>
<dbReference type="GO" id="GO:0003700">
    <property type="term" value="F:DNA-binding transcription factor activity"/>
    <property type="evidence" value="ECO:0007669"/>
    <property type="project" value="InterPro"/>
</dbReference>
<dbReference type="InterPro" id="IPR005119">
    <property type="entry name" value="LysR_subst-bd"/>
</dbReference>
<feature type="compositionally biased region" description="Polar residues" evidence="5">
    <location>
        <begin position="333"/>
        <end position="343"/>
    </location>
</feature>
<evidence type="ECO:0000256" key="5">
    <source>
        <dbReference type="SAM" id="MobiDB-lite"/>
    </source>
</evidence>
<dbReference type="EMBL" id="CP006696">
    <property type="protein sequence ID" value="AIC10786.1"/>
    <property type="molecule type" value="Genomic_DNA"/>
</dbReference>
<evidence type="ECO:0000259" key="6">
    <source>
        <dbReference type="PROSITE" id="PS50931"/>
    </source>
</evidence>
<dbReference type="Pfam" id="PF00126">
    <property type="entry name" value="HTH_1"/>
    <property type="match status" value="1"/>
</dbReference>
<keyword evidence="3" id="KW-0238">DNA-binding</keyword>
<dbReference type="SUPFAM" id="SSF46785">
    <property type="entry name" value="Winged helix' DNA-binding domain"/>
    <property type="match status" value="1"/>
</dbReference>
<dbReference type="InterPro" id="IPR000847">
    <property type="entry name" value="LysR_HTH_N"/>
</dbReference>
<dbReference type="SUPFAM" id="SSF53850">
    <property type="entry name" value="Periplasmic binding protein-like II"/>
    <property type="match status" value="1"/>
</dbReference>
<dbReference type="Pfam" id="PF03466">
    <property type="entry name" value="LysR_substrate"/>
    <property type="match status" value="1"/>
</dbReference>
<dbReference type="Proteomes" id="UP000027215">
    <property type="component" value="Chromosome"/>
</dbReference>
<dbReference type="PATRIC" id="fig|155920.8.peg.3081"/>
<dbReference type="Gene3D" id="1.10.10.10">
    <property type="entry name" value="Winged helix-like DNA-binding domain superfamily/Winged helix DNA-binding domain"/>
    <property type="match status" value="1"/>
</dbReference>
<keyword evidence="2" id="KW-0805">Transcription regulation</keyword>
<evidence type="ECO:0000313" key="8">
    <source>
        <dbReference type="Proteomes" id="UP000027215"/>
    </source>
</evidence>
<dbReference type="FunFam" id="1.10.10.10:FF:000001">
    <property type="entry name" value="LysR family transcriptional regulator"/>
    <property type="match status" value="1"/>
</dbReference>
<dbReference type="Gene3D" id="3.40.190.10">
    <property type="entry name" value="Periplasmic binding protein-like II"/>
    <property type="match status" value="2"/>
</dbReference>
<evidence type="ECO:0000313" key="7">
    <source>
        <dbReference type="EMBL" id="AIC10786.1"/>
    </source>
</evidence>
<feature type="region of interest" description="Disordered" evidence="5">
    <location>
        <begin position="322"/>
        <end position="343"/>
    </location>
</feature>
<evidence type="ECO:0000256" key="2">
    <source>
        <dbReference type="ARBA" id="ARBA00023015"/>
    </source>
</evidence>
<evidence type="ECO:0000256" key="3">
    <source>
        <dbReference type="ARBA" id="ARBA00023125"/>
    </source>
</evidence>
<dbReference type="KEGG" id="xfs:D934_13040"/>
<sequence length="343" mass="37790">MEVIYSRFWFCDISPVMTLTQLRYLVAIADADLNITLAAARIHATQPGLSKQLKKLEDELGFLLFVRRGRSLESVTPAGEEVIERARAMLVEVNNIRTYAANQRREYQGQLTLSTTHTQARFVLPPAVALINQAYPQVTVHLQQAAESDVLDEFGQGGADIAIVSTAGSAPSSGLAVPLYRWRRLVIVPCGHPLDTVGCTLDLAALAEYPLVSYDSSIRPMSSLQRAFASLGLESRIVLTALDADLIKTYVRAGLGVGILAEMAVNAVDTDLRAWPVPAPIPECIAWAVLPRDRVLRDYVLELVHALAPQIDKRDLRRVLNGHQEPDWPSPPSWQSLTQTITH</sequence>
<dbReference type="PRINTS" id="PR00039">
    <property type="entry name" value="HTHLYSR"/>
</dbReference>
<gene>
    <name evidence="7" type="ORF">D934_13040</name>
</gene>
<reference evidence="7 8" key="1">
    <citation type="submission" date="2013-08" db="EMBL/GenBank/DDBJ databases">
        <authorList>
            <person name="Stouthamer R."/>
            <person name="Nunney L."/>
        </authorList>
    </citation>
    <scope>NUCLEOTIDE SEQUENCE [LARGE SCALE GENOMIC DNA]</scope>
    <source>
        <strain evidence="8">ann-1</strain>
    </source>
</reference>
<comment type="similarity">
    <text evidence="1">Belongs to the LysR transcriptional regulatory family.</text>
</comment>
<dbReference type="PANTHER" id="PTHR30126">
    <property type="entry name" value="HTH-TYPE TRANSCRIPTIONAL REGULATOR"/>
    <property type="match status" value="1"/>
</dbReference>
<name>A0A060HBN8_XYLFS</name>
<keyword evidence="4" id="KW-0804">Transcription</keyword>
<dbReference type="GO" id="GO:0000976">
    <property type="term" value="F:transcription cis-regulatory region binding"/>
    <property type="evidence" value="ECO:0007669"/>
    <property type="project" value="TreeGrafter"/>
</dbReference>
<dbReference type="GO" id="GO:0019344">
    <property type="term" value="P:cysteine biosynthetic process"/>
    <property type="evidence" value="ECO:0007669"/>
    <property type="project" value="TreeGrafter"/>
</dbReference>
<dbReference type="InterPro" id="IPR036390">
    <property type="entry name" value="WH_DNA-bd_sf"/>
</dbReference>